<organism evidence="2 3">
    <name type="scientific">Parelaphostrongylus tenuis</name>
    <name type="common">Meningeal worm</name>
    <dbReference type="NCBI Taxonomy" id="148309"/>
    <lineage>
        <taxon>Eukaryota</taxon>
        <taxon>Metazoa</taxon>
        <taxon>Ecdysozoa</taxon>
        <taxon>Nematoda</taxon>
        <taxon>Chromadorea</taxon>
        <taxon>Rhabditida</taxon>
        <taxon>Rhabditina</taxon>
        <taxon>Rhabditomorpha</taxon>
        <taxon>Strongyloidea</taxon>
        <taxon>Metastrongylidae</taxon>
        <taxon>Parelaphostrongylus</taxon>
    </lineage>
</organism>
<proteinExistence type="predicted"/>
<dbReference type="Proteomes" id="UP001196413">
    <property type="component" value="Unassembled WGS sequence"/>
</dbReference>
<feature type="compositionally biased region" description="Basic and acidic residues" evidence="1">
    <location>
        <begin position="10"/>
        <end position="26"/>
    </location>
</feature>
<name>A0AAD5R4G8_PARTN</name>
<dbReference type="EMBL" id="JAHQIW010006580">
    <property type="protein sequence ID" value="KAJ1369492.1"/>
    <property type="molecule type" value="Genomic_DNA"/>
</dbReference>
<evidence type="ECO:0000313" key="2">
    <source>
        <dbReference type="EMBL" id="KAJ1369492.1"/>
    </source>
</evidence>
<protein>
    <submittedName>
        <fullName evidence="2">Uncharacterized protein</fullName>
    </submittedName>
</protein>
<evidence type="ECO:0000256" key="1">
    <source>
        <dbReference type="SAM" id="MobiDB-lite"/>
    </source>
</evidence>
<evidence type="ECO:0000313" key="3">
    <source>
        <dbReference type="Proteomes" id="UP001196413"/>
    </source>
</evidence>
<keyword evidence="3" id="KW-1185">Reference proteome</keyword>
<reference evidence="2" key="1">
    <citation type="submission" date="2021-06" db="EMBL/GenBank/DDBJ databases">
        <title>Parelaphostrongylus tenuis whole genome reference sequence.</title>
        <authorList>
            <person name="Garwood T.J."/>
            <person name="Larsen P.A."/>
            <person name="Fountain-Jones N.M."/>
            <person name="Garbe J.R."/>
            <person name="Macchietto M.G."/>
            <person name="Kania S.A."/>
            <person name="Gerhold R.W."/>
            <person name="Richards J.E."/>
            <person name="Wolf T.M."/>
        </authorList>
    </citation>
    <scope>NUCLEOTIDE SEQUENCE</scope>
    <source>
        <strain evidence="2">MNPRO001-30</strain>
        <tissue evidence="2">Meninges</tissue>
    </source>
</reference>
<accession>A0AAD5R4G8</accession>
<feature type="region of interest" description="Disordered" evidence="1">
    <location>
        <begin position="1"/>
        <end position="26"/>
    </location>
</feature>
<sequence length="71" mass="8356">MEMTDYQIDAEFHNNRGDHRNANQQKEDTARLTLNVVIRICNGKHVEFRNDNAALIVISRMELQRERSVTE</sequence>
<dbReference type="AlphaFoldDB" id="A0AAD5R4G8"/>
<gene>
    <name evidence="2" type="ORF">KIN20_030967</name>
</gene>
<comment type="caution">
    <text evidence="2">The sequence shown here is derived from an EMBL/GenBank/DDBJ whole genome shotgun (WGS) entry which is preliminary data.</text>
</comment>